<feature type="non-terminal residue" evidence="1">
    <location>
        <position position="251"/>
    </location>
</feature>
<proteinExistence type="predicted"/>
<dbReference type="AlphaFoldDB" id="A0A0F9K8R2"/>
<dbReference type="EMBL" id="LAZR01008472">
    <property type="protein sequence ID" value="KKM78579.1"/>
    <property type="molecule type" value="Genomic_DNA"/>
</dbReference>
<protein>
    <submittedName>
        <fullName evidence="1">Uncharacterized protein</fullName>
    </submittedName>
</protein>
<organism evidence="1">
    <name type="scientific">marine sediment metagenome</name>
    <dbReference type="NCBI Taxonomy" id="412755"/>
    <lineage>
        <taxon>unclassified sequences</taxon>
        <taxon>metagenomes</taxon>
        <taxon>ecological metagenomes</taxon>
    </lineage>
</organism>
<evidence type="ECO:0000313" key="1">
    <source>
        <dbReference type="EMBL" id="KKM78579.1"/>
    </source>
</evidence>
<comment type="caution">
    <text evidence="1">The sequence shown here is derived from an EMBL/GenBank/DDBJ whole genome shotgun (WGS) entry which is preliminary data.</text>
</comment>
<gene>
    <name evidence="1" type="ORF">LCGC14_1358520</name>
</gene>
<name>A0A0F9K8R2_9ZZZZ</name>
<accession>A0A0F9K8R2</accession>
<sequence length="251" mass="26829">MARLELRDSTIYIQDGLSGTGVVAEATPGATDTDADVNTVVLNSTDTDLIPVGARFTVNTANNVTTYTVTARTPASASPTTNIEFTPAWGATGTPAQADVITFIAQRIEVKIGEGNITWTEAKEYEYLLDRGDLDTVKEGDEQPLDVSLDFVYEYITTGTGEDVTPVDALKNQAGAAEWVSSSSDLCEPYAVDMIVLHCVPCGTDEDELVTFSDFRYESLEFDLSEAAIAVSGRCNVSEATAARSNHAECA</sequence>
<reference evidence="1" key="1">
    <citation type="journal article" date="2015" name="Nature">
        <title>Complex archaea that bridge the gap between prokaryotes and eukaryotes.</title>
        <authorList>
            <person name="Spang A."/>
            <person name="Saw J.H."/>
            <person name="Jorgensen S.L."/>
            <person name="Zaremba-Niedzwiedzka K."/>
            <person name="Martijn J."/>
            <person name="Lind A.E."/>
            <person name="van Eijk R."/>
            <person name="Schleper C."/>
            <person name="Guy L."/>
            <person name="Ettema T.J."/>
        </authorList>
    </citation>
    <scope>NUCLEOTIDE SEQUENCE</scope>
</reference>